<reference evidence="1" key="1">
    <citation type="submission" date="2022-02" db="EMBL/GenBank/DDBJ databases">
        <authorList>
            <person name="Kim D."/>
            <person name="Kim Y."/>
            <person name="Lee S.-M."/>
            <person name="Kim H."/>
            <person name="Nong L.K."/>
        </authorList>
    </citation>
    <scope>NUCLEOTIDE SEQUENCE</scope>
</reference>
<name>A0A9E6Z318_9CAUD</name>
<sequence length="69" mass="7698">MTKTEKLTLEIAIKHGFTFSNDSHFTSYTAARRAITGLIKKGFLVQVDDGNGVEYQPTQAARDFIKYGV</sequence>
<protein>
    <submittedName>
        <fullName evidence="1">Uncharacterized protein</fullName>
    </submittedName>
</protein>
<evidence type="ECO:0000313" key="1">
    <source>
        <dbReference type="EMBL" id="UNI73433.1"/>
    </source>
</evidence>
<gene>
    <name evidence="1" type="ORF">KP12_23</name>
</gene>
<proteinExistence type="predicted"/>
<accession>A0A9E6Z318</accession>
<dbReference type="EMBL" id="OM835951">
    <property type="protein sequence ID" value="UNI73433.1"/>
    <property type="molecule type" value="Genomic_DNA"/>
</dbReference>
<organism evidence="1">
    <name type="scientific">Klebsiella phage KP12</name>
    <dbReference type="NCBI Taxonomy" id="2923374"/>
    <lineage>
        <taxon>Viruses</taxon>
        <taxon>Duplodnaviria</taxon>
        <taxon>Heunggongvirae</taxon>
        <taxon>Uroviricota</taxon>
        <taxon>Caudoviricetes</taxon>
        <taxon>Vequintavirinae</taxon>
    </lineage>
</organism>